<comment type="caution">
    <text evidence="2">The sequence shown here is derived from an EMBL/GenBank/DDBJ whole genome shotgun (WGS) entry which is preliminary data.</text>
</comment>
<feature type="transmembrane region" description="Helical" evidence="1">
    <location>
        <begin position="20"/>
        <end position="41"/>
    </location>
</feature>
<evidence type="ECO:0000313" key="2">
    <source>
        <dbReference type="EMBL" id="MSS83411.1"/>
    </source>
</evidence>
<keyword evidence="1" id="KW-0812">Transmembrane</keyword>
<evidence type="ECO:0000256" key="1">
    <source>
        <dbReference type="SAM" id="Phobius"/>
    </source>
</evidence>
<protein>
    <recommendedName>
        <fullName evidence="4">Acid-resistance membrane protein</fullName>
    </recommendedName>
</protein>
<dbReference type="PANTHER" id="PTHR34989:SF1">
    <property type="entry name" value="PROTEIN HDED"/>
    <property type="match status" value="1"/>
</dbReference>
<keyword evidence="3" id="KW-1185">Reference proteome</keyword>
<dbReference type="AlphaFoldDB" id="A0A6N7W1Z2"/>
<name>A0A6N7W1Z2_9ACTO</name>
<feature type="transmembrane region" description="Helical" evidence="1">
    <location>
        <begin position="162"/>
        <end position="182"/>
    </location>
</feature>
<feature type="transmembrane region" description="Helical" evidence="1">
    <location>
        <begin position="83"/>
        <end position="101"/>
    </location>
</feature>
<dbReference type="Pfam" id="PF03729">
    <property type="entry name" value="DUF308"/>
    <property type="match status" value="2"/>
</dbReference>
<accession>A0A6N7W1Z2</accession>
<dbReference type="GO" id="GO:0005886">
    <property type="term" value="C:plasma membrane"/>
    <property type="evidence" value="ECO:0007669"/>
    <property type="project" value="TreeGrafter"/>
</dbReference>
<keyword evidence="1" id="KW-0472">Membrane</keyword>
<organism evidence="2 3">
    <name type="scientific">Scrofimicrobium canadense</name>
    <dbReference type="NCBI Taxonomy" id="2652290"/>
    <lineage>
        <taxon>Bacteria</taxon>
        <taxon>Bacillati</taxon>
        <taxon>Actinomycetota</taxon>
        <taxon>Actinomycetes</taxon>
        <taxon>Actinomycetales</taxon>
        <taxon>Actinomycetaceae</taxon>
        <taxon>Scrofimicrobium</taxon>
    </lineage>
</organism>
<proteinExistence type="predicted"/>
<keyword evidence="1" id="KW-1133">Transmembrane helix</keyword>
<evidence type="ECO:0008006" key="4">
    <source>
        <dbReference type="Google" id="ProtNLM"/>
    </source>
</evidence>
<evidence type="ECO:0000313" key="3">
    <source>
        <dbReference type="Proteomes" id="UP000470875"/>
    </source>
</evidence>
<dbReference type="InterPro" id="IPR005325">
    <property type="entry name" value="DUF308_memb"/>
</dbReference>
<dbReference type="RefSeq" id="WP_154542796.1">
    <property type="nucleotide sequence ID" value="NZ_VULO01000001.1"/>
</dbReference>
<sequence>MRNTNPPRVEIDVVESRRNAMRISWGIIGLASVIIGIILLVNPGVPGMIVTIALAIYALVAGIVAVTMAFISKQLQAWGRISYGAIGIACLVAGIVALANFGDFKEIVTWLLAITLGLVWLVDGGLSLYGYFSRSDTVWSLVFGIIAITAGVVLLIQPLWGYTFVVIYLGVALVILGLIRFYRAFVQPRDK</sequence>
<gene>
    <name evidence="2" type="ORF">FYJ24_01255</name>
</gene>
<dbReference type="InterPro" id="IPR052712">
    <property type="entry name" value="Acid_resist_chaperone_HdeD"/>
</dbReference>
<feature type="transmembrane region" description="Helical" evidence="1">
    <location>
        <begin position="138"/>
        <end position="156"/>
    </location>
</feature>
<reference evidence="2 3" key="1">
    <citation type="submission" date="2019-08" db="EMBL/GenBank/DDBJ databases">
        <title>In-depth cultivation of the pig gut microbiome towards novel bacterial diversity and tailored functional studies.</title>
        <authorList>
            <person name="Wylensek D."/>
            <person name="Hitch T.C.A."/>
            <person name="Clavel T."/>
        </authorList>
    </citation>
    <scope>NUCLEOTIDE SEQUENCE [LARGE SCALE GENOMIC DNA]</scope>
    <source>
        <strain evidence="2 3">WB03_NA08</strain>
    </source>
</reference>
<dbReference type="EMBL" id="VULO01000001">
    <property type="protein sequence ID" value="MSS83411.1"/>
    <property type="molecule type" value="Genomic_DNA"/>
</dbReference>
<dbReference type="Proteomes" id="UP000470875">
    <property type="component" value="Unassembled WGS sequence"/>
</dbReference>
<feature type="transmembrane region" description="Helical" evidence="1">
    <location>
        <begin position="47"/>
        <end position="71"/>
    </location>
</feature>
<dbReference type="PANTHER" id="PTHR34989">
    <property type="entry name" value="PROTEIN HDED"/>
    <property type="match status" value="1"/>
</dbReference>
<feature type="transmembrane region" description="Helical" evidence="1">
    <location>
        <begin position="107"/>
        <end position="131"/>
    </location>
</feature>